<dbReference type="InterPro" id="IPR014721">
    <property type="entry name" value="Ribsml_uS5_D2-typ_fold_subgr"/>
</dbReference>
<dbReference type="PROSITE" id="PS00648">
    <property type="entry name" value="RIBONUCLEASE_P"/>
    <property type="match status" value="1"/>
</dbReference>
<dbReference type="Gene3D" id="3.30.230.10">
    <property type="match status" value="1"/>
</dbReference>
<dbReference type="EC" id="3.1.26.5" evidence="7 8"/>
<dbReference type="EMBL" id="QDDR01000009">
    <property type="protein sequence ID" value="PVE46278.1"/>
    <property type="molecule type" value="Genomic_DNA"/>
</dbReference>
<evidence type="ECO:0000256" key="1">
    <source>
        <dbReference type="ARBA" id="ARBA00002663"/>
    </source>
</evidence>
<sequence length="135" mass="14632">MTPPDAPQGSPDTGMQAAPAVSSCLIVLKKRAEFLLAARARRAPVAGFLLQARERAATEAAQGIRVGFTCSKKVGNAVARNRAKRRLRALAREILPEMGRPGWDYVLVGKPEATIGRDFADLQADLRRAMERVHG</sequence>
<dbReference type="GO" id="GO:0042781">
    <property type="term" value="F:3'-tRNA processing endoribonuclease activity"/>
    <property type="evidence" value="ECO:0007669"/>
    <property type="project" value="TreeGrafter"/>
</dbReference>
<gene>
    <name evidence="7 9" type="primary">rnpA</name>
    <name evidence="9" type="ORF">DDE23_16675</name>
</gene>
<keyword evidence="2 7" id="KW-0819">tRNA processing</keyword>
<keyword evidence="3 7" id="KW-0540">Nuclease</keyword>
<keyword evidence="5 7" id="KW-0378">Hydrolase</keyword>
<comment type="function">
    <text evidence="1 7">RNaseP catalyzes the removal of the 5'-leader sequence from pre-tRNA to produce the mature 5'-terminus. It can also cleave other RNA substrates such as 4.5S RNA. The protein component plays an auxiliary but essential role in vivo by binding to the 5'-leader sequence and broadening the substrate specificity of the ribozyme.</text>
</comment>
<keyword evidence="6 7" id="KW-0694">RNA-binding</keyword>
<dbReference type="GO" id="GO:0004526">
    <property type="term" value="F:ribonuclease P activity"/>
    <property type="evidence" value="ECO:0007669"/>
    <property type="project" value="UniProtKB-UniRule"/>
</dbReference>
<comment type="catalytic activity">
    <reaction evidence="7">
        <text>Endonucleolytic cleavage of RNA, removing 5'-extranucleotides from tRNA precursor.</text>
        <dbReference type="EC" id="3.1.26.5"/>
    </reaction>
</comment>
<organism evidence="9 10">
    <name type="scientific">Pararhodobacter aggregans</name>
    <dbReference type="NCBI Taxonomy" id="404875"/>
    <lineage>
        <taxon>Bacteria</taxon>
        <taxon>Pseudomonadati</taxon>
        <taxon>Pseudomonadota</taxon>
        <taxon>Alphaproteobacteria</taxon>
        <taxon>Rhodobacterales</taxon>
        <taxon>Paracoccaceae</taxon>
        <taxon>Pararhodobacter</taxon>
    </lineage>
</organism>
<name>A0A2T7UNS8_9RHOB</name>
<dbReference type="RefSeq" id="WP_107753161.1">
    <property type="nucleotide sequence ID" value="NZ_QBKF01000009.1"/>
</dbReference>
<comment type="similarity">
    <text evidence="7">Belongs to the RnpA family.</text>
</comment>
<evidence type="ECO:0000256" key="7">
    <source>
        <dbReference type="HAMAP-Rule" id="MF_00227"/>
    </source>
</evidence>
<dbReference type="InterPro" id="IPR000100">
    <property type="entry name" value="RNase_P"/>
</dbReference>
<dbReference type="GO" id="GO:0000049">
    <property type="term" value="F:tRNA binding"/>
    <property type="evidence" value="ECO:0007669"/>
    <property type="project" value="UniProtKB-UniRule"/>
</dbReference>
<reference evidence="9 10" key="1">
    <citation type="journal article" date="2011" name="Syst. Appl. Microbiol.">
        <title>Defluviimonas denitrificans gen. nov., sp. nov., and Pararhodobacter aggregans gen. nov., sp. nov., non-phototrophic Rhodobacteraceae from the biofilter of a marine aquaculture.</title>
        <authorList>
            <person name="Foesel B.U."/>
            <person name="Drake H.L."/>
            <person name="Schramm A."/>
        </authorList>
    </citation>
    <scope>NUCLEOTIDE SEQUENCE [LARGE SCALE GENOMIC DNA]</scope>
    <source>
        <strain evidence="9 10">D1-19</strain>
    </source>
</reference>
<evidence type="ECO:0000313" key="9">
    <source>
        <dbReference type="EMBL" id="PVE46278.1"/>
    </source>
</evidence>
<dbReference type="Pfam" id="PF00825">
    <property type="entry name" value="Ribonuclease_P"/>
    <property type="match status" value="1"/>
</dbReference>
<dbReference type="NCBIfam" id="TIGR00188">
    <property type="entry name" value="rnpA"/>
    <property type="match status" value="1"/>
</dbReference>
<evidence type="ECO:0000256" key="5">
    <source>
        <dbReference type="ARBA" id="ARBA00022801"/>
    </source>
</evidence>
<dbReference type="InterPro" id="IPR020568">
    <property type="entry name" value="Ribosomal_Su5_D2-typ_SF"/>
</dbReference>
<dbReference type="GO" id="GO:0030677">
    <property type="term" value="C:ribonuclease P complex"/>
    <property type="evidence" value="ECO:0007669"/>
    <property type="project" value="TreeGrafter"/>
</dbReference>
<proteinExistence type="inferred from homology"/>
<dbReference type="GO" id="GO:0001682">
    <property type="term" value="P:tRNA 5'-leader removal"/>
    <property type="evidence" value="ECO:0007669"/>
    <property type="project" value="UniProtKB-UniRule"/>
</dbReference>
<comment type="caution">
    <text evidence="9">The sequence shown here is derived from an EMBL/GenBank/DDBJ whole genome shotgun (WGS) entry which is preliminary data.</text>
</comment>
<accession>A0A2T7UNS8</accession>
<evidence type="ECO:0000256" key="6">
    <source>
        <dbReference type="ARBA" id="ARBA00022884"/>
    </source>
</evidence>
<evidence type="ECO:0000256" key="8">
    <source>
        <dbReference type="NCBIfam" id="TIGR00188"/>
    </source>
</evidence>
<protein>
    <recommendedName>
        <fullName evidence="7 8">Ribonuclease P protein component</fullName>
        <shortName evidence="7">RNase P protein</shortName>
        <shortName evidence="7">RNaseP protein</shortName>
        <ecNumber evidence="7 8">3.1.26.5</ecNumber>
    </recommendedName>
    <alternativeName>
        <fullName evidence="7">Protein C5</fullName>
    </alternativeName>
</protein>
<keyword evidence="10" id="KW-1185">Reference proteome</keyword>
<dbReference type="Proteomes" id="UP000244810">
    <property type="component" value="Unassembled WGS sequence"/>
</dbReference>
<evidence type="ECO:0000256" key="4">
    <source>
        <dbReference type="ARBA" id="ARBA00022759"/>
    </source>
</evidence>
<dbReference type="InterPro" id="IPR020539">
    <property type="entry name" value="RNase_P_CS"/>
</dbReference>
<dbReference type="HAMAP" id="MF_00227">
    <property type="entry name" value="RNase_P"/>
    <property type="match status" value="1"/>
</dbReference>
<dbReference type="SUPFAM" id="SSF54211">
    <property type="entry name" value="Ribosomal protein S5 domain 2-like"/>
    <property type="match status" value="1"/>
</dbReference>
<dbReference type="PANTHER" id="PTHR33992">
    <property type="entry name" value="RIBONUCLEASE P PROTEIN COMPONENT"/>
    <property type="match status" value="1"/>
</dbReference>
<dbReference type="PANTHER" id="PTHR33992:SF1">
    <property type="entry name" value="RIBONUCLEASE P PROTEIN COMPONENT"/>
    <property type="match status" value="1"/>
</dbReference>
<dbReference type="OrthoDB" id="9810867at2"/>
<dbReference type="AlphaFoldDB" id="A0A2T7UNS8"/>
<evidence type="ECO:0000256" key="2">
    <source>
        <dbReference type="ARBA" id="ARBA00022694"/>
    </source>
</evidence>
<evidence type="ECO:0000313" key="10">
    <source>
        <dbReference type="Proteomes" id="UP000244810"/>
    </source>
</evidence>
<comment type="subunit">
    <text evidence="7">Consists of a catalytic RNA component (M1 or rnpB) and a protein subunit.</text>
</comment>
<keyword evidence="4 7" id="KW-0255">Endonuclease</keyword>
<evidence type="ECO:0000256" key="3">
    <source>
        <dbReference type="ARBA" id="ARBA00022722"/>
    </source>
</evidence>